<dbReference type="EMBL" id="JAMXWF010000055">
    <property type="protein sequence ID" value="MDQ6413250.1"/>
    <property type="molecule type" value="Genomic_DNA"/>
</dbReference>
<evidence type="ECO:0000256" key="1">
    <source>
        <dbReference type="SAM" id="Phobius"/>
    </source>
</evidence>
<accession>A0AAP5BMT5</accession>
<sequence>MTSNQFRMLAAALVLDGYAVTAGVAASQWWHHQPGAGAQFAALMVPMSFYLMARLVRESGGWVLLPPVLALMWLGAVAASPFCLLGLAVRNTWSAWRTMRVGRRAPILEGGGVWR</sequence>
<dbReference type="EMBL" id="JAPKHW010000055">
    <property type="protein sequence ID" value="MCX4151437.1"/>
    <property type="molecule type" value="Genomic_DNA"/>
</dbReference>
<dbReference type="RefSeq" id="WP_211616515.1">
    <property type="nucleotide sequence ID" value="NZ_JAMXWF010000055.1"/>
</dbReference>
<organism evidence="3 5">
    <name type="scientific">Paraburkholderia madseniana</name>
    <dbReference type="NCBI Taxonomy" id="2599607"/>
    <lineage>
        <taxon>Bacteria</taxon>
        <taxon>Pseudomonadati</taxon>
        <taxon>Pseudomonadota</taxon>
        <taxon>Betaproteobacteria</taxon>
        <taxon>Burkholderiales</taxon>
        <taxon>Burkholderiaceae</taxon>
        <taxon>Paraburkholderia</taxon>
    </lineage>
</organism>
<dbReference type="AlphaFoldDB" id="A0AAP5BMT5"/>
<keyword evidence="1" id="KW-1133">Transmembrane helix</keyword>
<name>A0AAP5BMT5_9BURK</name>
<dbReference type="Proteomes" id="UP001242288">
    <property type="component" value="Unassembled WGS sequence"/>
</dbReference>
<evidence type="ECO:0000313" key="3">
    <source>
        <dbReference type="EMBL" id="MDQ6413250.1"/>
    </source>
</evidence>
<proteinExistence type="predicted"/>
<keyword evidence="4" id="KW-1185">Reference proteome</keyword>
<dbReference type="Proteomes" id="UP001209412">
    <property type="component" value="Unassembled WGS sequence"/>
</dbReference>
<evidence type="ECO:0000313" key="5">
    <source>
        <dbReference type="Proteomes" id="UP001242288"/>
    </source>
</evidence>
<keyword evidence="1" id="KW-0812">Transmembrane</keyword>
<evidence type="ECO:0000313" key="2">
    <source>
        <dbReference type="EMBL" id="MCX4151437.1"/>
    </source>
</evidence>
<gene>
    <name evidence="3" type="ORF">NIE36_39690</name>
    <name evidence="2" type="ORF">OSB80_39785</name>
</gene>
<protein>
    <submittedName>
        <fullName evidence="3">Uncharacterized protein</fullName>
    </submittedName>
</protein>
<feature type="transmembrane region" description="Helical" evidence="1">
    <location>
        <begin position="68"/>
        <end position="89"/>
    </location>
</feature>
<comment type="caution">
    <text evidence="3">The sequence shown here is derived from an EMBL/GenBank/DDBJ whole genome shotgun (WGS) entry which is preliminary data.</text>
</comment>
<evidence type="ECO:0000313" key="4">
    <source>
        <dbReference type="Proteomes" id="UP001209412"/>
    </source>
</evidence>
<keyword evidence="1" id="KW-0472">Membrane</keyword>
<reference evidence="3" key="1">
    <citation type="submission" date="2022-06" db="EMBL/GenBank/DDBJ databases">
        <title>PHB producers.</title>
        <authorList>
            <person name="Besaury L."/>
        </authorList>
    </citation>
    <scope>NUCLEOTIDE SEQUENCE</scope>
    <source>
        <strain evidence="3 4">SEWS6</strain>
    </source>
</reference>